<organism evidence="3 4">
    <name type="scientific">Frankia canadensis</name>
    <dbReference type="NCBI Taxonomy" id="1836972"/>
    <lineage>
        <taxon>Bacteria</taxon>
        <taxon>Bacillati</taxon>
        <taxon>Actinomycetota</taxon>
        <taxon>Actinomycetes</taxon>
        <taxon>Frankiales</taxon>
        <taxon>Frankiaceae</taxon>
        <taxon>Frankia</taxon>
    </lineage>
</organism>
<protein>
    <submittedName>
        <fullName evidence="3">Uncharacterized protein</fullName>
    </submittedName>
</protein>
<proteinExistence type="predicted"/>
<gene>
    <name evidence="3" type="ORF">FRACA_210012</name>
</gene>
<feature type="compositionally biased region" description="Low complexity" evidence="1">
    <location>
        <begin position="14"/>
        <end position="26"/>
    </location>
</feature>
<evidence type="ECO:0000256" key="2">
    <source>
        <dbReference type="SAM" id="Phobius"/>
    </source>
</evidence>
<feature type="compositionally biased region" description="Polar residues" evidence="1">
    <location>
        <begin position="1"/>
        <end position="10"/>
    </location>
</feature>
<dbReference type="EMBL" id="FZMO01000124">
    <property type="protein sequence ID" value="SNQ47927.1"/>
    <property type="molecule type" value="Genomic_DNA"/>
</dbReference>
<keyword evidence="2" id="KW-0472">Membrane</keyword>
<keyword evidence="2" id="KW-0812">Transmembrane</keyword>
<feature type="region of interest" description="Disordered" evidence="1">
    <location>
        <begin position="1"/>
        <end position="29"/>
    </location>
</feature>
<dbReference type="Proteomes" id="UP000234331">
    <property type="component" value="Unassembled WGS sequence"/>
</dbReference>
<keyword evidence="4" id="KW-1185">Reference proteome</keyword>
<feature type="transmembrane region" description="Helical" evidence="2">
    <location>
        <begin position="36"/>
        <end position="58"/>
    </location>
</feature>
<sequence length="60" mass="5711">MAPTGGTSSGRPVPALQDPALASAAAEPRRPPLPELPFAVVAVVGVLAAAGPPGVSLVGT</sequence>
<name>A0A2I2KQI3_9ACTN</name>
<reference evidence="3 4" key="1">
    <citation type="submission" date="2017-06" db="EMBL/GenBank/DDBJ databases">
        <authorList>
            <person name="Kim H.J."/>
            <person name="Triplett B.A."/>
        </authorList>
    </citation>
    <scope>NUCLEOTIDE SEQUENCE [LARGE SCALE GENOMIC DNA]</scope>
    <source>
        <strain evidence="3">FRACA_ARgP5</strain>
    </source>
</reference>
<accession>A0A2I2KQI3</accession>
<evidence type="ECO:0000256" key="1">
    <source>
        <dbReference type="SAM" id="MobiDB-lite"/>
    </source>
</evidence>
<keyword evidence="2" id="KW-1133">Transmembrane helix</keyword>
<evidence type="ECO:0000313" key="3">
    <source>
        <dbReference type="EMBL" id="SNQ47927.1"/>
    </source>
</evidence>
<dbReference type="AlphaFoldDB" id="A0A2I2KQI3"/>
<evidence type="ECO:0000313" key="4">
    <source>
        <dbReference type="Proteomes" id="UP000234331"/>
    </source>
</evidence>